<evidence type="ECO:0000313" key="4">
    <source>
        <dbReference type="EMBL" id="GMK54228.1"/>
    </source>
</evidence>
<keyword evidence="2" id="KW-0472">Membrane</keyword>
<feature type="region of interest" description="Disordered" evidence="1">
    <location>
        <begin position="3058"/>
        <end position="3088"/>
    </location>
</feature>
<dbReference type="GO" id="GO:0006113">
    <property type="term" value="P:fermentation"/>
    <property type="evidence" value="ECO:0007669"/>
    <property type="project" value="InterPro"/>
</dbReference>
<proteinExistence type="predicted"/>
<reference evidence="4" key="2">
    <citation type="submission" date="2023-06" db="EMBL/GenBank/DDBJ databases">
        <authorList>
            <person name="Kobayashi Y."/>
            <person name="Kayamori A."/>
            <person name="Aoki K."/>
            <person name="Shiwa Y."/>
            <person name="Fujita N."/>
            <person name="Sugita T."/>
            <person name="Iwasaki W."/>
            <person name="Tanaka N."/>
            <person name="Takashima M."/>
        </authorList>
    </citation>
    <scope>NUCLEOTIDE SEQUENCE</scope>
    <source>
        <strain evidence="4">HIS016</strain>
    </source>
</reference>
<name>A0AAD3TPD3_9TREE</name>
<protein>
    <recommendedName>
        <fullName evidence="3">Csf1 N-terminal domain-containing protein</fullName>
    </recommendedName>
</protein>
<feature type="compositionally biased region" description="Low complexity" evidence="1">
    <location>
        <begin position="162"/>
        <end position="173"/>
    </location>
</feature>
<dbReference type="InterPro" id="IPR048636">
    <property type="entry name" value="Csf1_N"/>
</dbReference>
<accession>A0AAD3TPD3</accession>
<feature type="compositionally biased region" description="Polar residues" evidence="1">
    <location>
        <begin position="1126"/>
        <end position="1141"/>
    </location>
</feature>
<organism evidence="4 5">
    <name type="scientific">Cutaneotrichosporon spelunceum</name>
    <dbReference type="NCBI Taxonomy" id="1672016"/>
    <lineage>
        <taxon>Eukaryota</taxon>
        <taxon>Fungi</taxon>
        <taxon>Dikarya</taxon>
        <taxon>Basidiomycota</taxon>
        <taxon>Agaricomycotina</taxon>
        <taxon>Tremellomycetes</taxon>
        <taxon>Trichosporonales</taxon>
        <taxon>Trichosporonaceae</taxon>
        <taxon>Cutaneotrichosporon</taxon>
    </lineage>
</organism>
<comment type="caution">
    <text evidence="4">The sequence shown here is derived from an EMBL/GenBank/DDBJ whole genome shotgun (WGS) entry which is preliminary data.</text>
</comment>
<dbReference type="PANTHER" id="PTHR32085">
    <property type="entry name" value="PROTEIN CSF1"/>
    <property type="match status" value="1"/>
</dbReference>
<feature type="compositionally biased region" description="Low complexity" evidence="1">
    <location>
        <begin position="181"/>
        <end position="190"/>
    </location>
</feature>
<feature type="transmembrane region" description="Helical" evidence="2">
    <location>
        <begin position="6"/>
        <end position="27"/>
    </location>
</feature>
<feature type="compositionally biased region" description="Basic and acidic residues" evidence="1">
    <location>
        <begin position="3058"/>
        <end position="3082"/>
    </location>
</feature>
<dbReference type="PANTHER" id="PTHR32085:SF3">
    <property type="entry name" value="PROTEIN CSF1"/>
    <property type="match status" value="1"/>
</dbReference>
<reference evidence="4" key="1">
    <citation type="journal article" date="2023" name="BMC Genomics">
        <title>Chromosome-level genome assemblies of Cutaneotrichosporon spp. (Trichosporonales, Basidiomycota) reveal imbalanced evolution between nucleotide sequences and chromosome synteny.</title>
        <authorList>
            <person name="Kobayashi Y."/>
            <person name="Kayamori A."/>
            <person name="Aoki K."/>
            <person name="Shiwa Y."/>
            <person name="Matsutani M."/>
            <person name="Fujita N."/>
            <person name="Sugita T."/>
            <person name="Iwasaki W."/>
            <person name="Tanaka N."/>
            <person name="Takashima M."/>
        </authorList>
    </citation>
    <scope>NUCLEOTIDE SEQUENCE</scope>
    <source>
        <strain evidence="4">HIS016</strain>
    </source>
</reference>
<dbReference type="EMBL" id="BTCM01000001">
    <property type="protein sequence ID" value="GMK54228.1"/>
    <property type="molecule type" value="Genomic_DNA"/>
</dbReference>
<dbReference type="Pfam" id="PF21678">
    <property type="entry name" value="Csf1_N"/>
    <property type="match status" value="1"/>
</dbReference>
<evidence type="ECO:0000259" key="3">
    <source>
        <dbReference type="Pfam" id="PF21678"/>
    </source>
</evidence>
<gene>
    <name evidence="4" type="primary">CSF1</name>
    <name evidence="4" type="ORF">CspeluHIS016_0108140</name>
</gene>
<feature type="region of interest" description="Disordered" evidence="1">
    <location>
        <begin position="1117"/>
        <end position="1197"/>
    </location>
</feature>
<dbReference type="InterPro" id="IPR029636">
    <property type="entry name" value="Csf1"/>
</dbReference>
<keyword evidence="2" id="KW-0812">Transmembrane</keyword>
<feature type="domain" description="Csf1 N-terminal" evidence="3">
    <location>
        <begin position="24"/>
        <end position="792"/>
    </location>
</feature>
<sequence>MASPVNWLFVIELVVVVIVTSSFLFYWNRIFGSCLAWAIRLFAWHKYHAYIGIGSFQISPLAGRIAFRNVEYHSSNFSCRILHGNVTFRYWKLRVQHEGDWQSSNPKRARLPCRISANLDGLEVFCYNRTPAYDAIVERMKKHEAAQAAREKAASDLTPTESARSSAQQQRTSARQRRTNHSSQHSQSTTESDDQSNETPKPFEHQHTTEVEPLSYLFEALPFAINVSTGSVILGSDATPMALIVDYKRARGIVQISEPRSQCDLYRMSIDMALSDVTVLMRTNTDHSGPLLSHGRRIYDELVERDSRIQLEQPSVISSFPGFHWLAKRYKFLYDPRLSMPPVTGLPADRVWKGLARYRLPDEKIESVQVNAEENQYAKVATILSSRALDFAYFSDTPGVVPKVIDRLDVDHNDTIGNIEPPPEWGIDITLHGGNVNYGPWTDRQRDALQKAFTPSIFFDSEPRARLKPGDTRLHASLVVNVNMTEKTTLRIPTREPSKDWEWDIAKPEMQRRYGWLDVEIGPNSSVGYTQSQIATPEGYDSILMFHLDSLSIASSVNMQTFVVAKACKLSMTMPTPLVWNAQRNWGIDITLDTPEIWLLREHVTLISDLSKDWSSGAGGEFRHFVPMHYSFRFSLIKHIIHLYINDFNIVDVPRSKDRNAFLDIKGPRLDAYVAVASTRYRPEFSVVPFTVDAKNAIVELSLPSWDTHRSFGTPSLEVGRIGDVRVSGSYRYYARPQPDHVEKLELHIEAESVAFLALGWVVRRIFCVKDNYFGDFTHFSTMQEFLEKFDHDPNSVGDPVAEKHRPGKSDPFAIHLTVDVRDSLILMSEEIYGTTKGIAIPIPQLQLDLKNNEYQMDMSLDVAPTYVVACSNIAQSYEELSAPLRRDQDVVFVEGIEIKANRLFGPPPLATTYVCLWEISVSRVSVFLSPEFKDTLASVGTAVDYNWSDRDNAPASVYIAESPPDATFVKVSVSHVTALLSSCNSAVAVELPKGLFIDTSSMASKSCRSVIGVGVPSVAVHVLHRARQPKRWEPVGSVSTGLSLDTYKMPKGWEEEATEQQNFLQKEDETTLRIPYLYGGHDDHSAGSHRFDVYVPRPRLVDLPTIDPLREAVADEAHETHYESSDSLPNSDGTWHSPSRSRIGRRKRAPTVTREERFSSLDDEGSTSSGPHDSCTPMDETSPDEVITTARPSESEDMATVLEGRLNSFRKIQLRAARLFNYPSESPPASCRGDDKDEPFIPLTITDGSIMRINLDKTVVELNPDTLRAVANVAGGMSTAAVSREALLDNLLDDHVSTVLKGAKTTGSTLYDVTVPQIDLHLVLGCFPHPESIIHCTLDAPAIRFLETPVPDNTATSTSATAEVRAFCVTLLKEDKSHNAVSLIDVPNFETVPRGDDILPFARLSATRLSATLNEEPGQKTVQFKALDCMLQAATPGIPVTSYLIDTWGPVVKTLPSHRPDLTVADVIYDVLSDAVEEGLTMSLPSFMYESSYALQFNDQRNLRHDIGWLTIARLRHWMRMERQRSDQSEQRPPKEEMSKNVVEWLLRLDEPTVNEKLLFAQPYLRKAFGKYLDRAGLTPESRMDTSMNIFFSIDLLLVRHYGRLLETGAIAASVITIENATFGSERHKTWEGDTPMTTIQALVTVGRVAVDLHNSIVSVYDTVLDHVDTHHELTNEQAAIKAVDESSRVVVDVHLGDLSAAISAGGMRVDVTFTGAQGSTTVERSRQTESIEEHVIERSSVLLNFQSVRASLRESVDTMPEDTERDLVVLEVRGVGCTADSNMDNLDPKGGSARLAFNVDAFEFDSRPQLKAFFDFGRKWHRNHYPLYVPTLEHTKAVSERRKALRDTSPEVQPAEPSRATIVRSMALDVVIRSAHMQARAAKGLWLGWDMGQVYAYKNGSPDHLQFGLQVAPQIVGAYQSAKRVKTKESSAIHLPSITVTATYRDPKRCPSLTAKVKLGMFTGILKPAVLDRLLSLHQRLGNDVLAAIRELQGSKDAAPHLDVPSTHPVKPMRSPLVFRIQASVDGVRVGLRADNVTPTLMFEALRLQGSASNSEASKLQWTAKANHVGLSIIRMADGPSYQAAEPLRGSRSVSMVLDVSAEETPGTRYKPSELNITFSRVHTVMHVAALSELGDLIRSWSSDIAVLRKVHRDEVAEVKEQTARVFKKLDAAHKEKERERALDHDCASVSGASEGGSATIESWFASRVLTLEVTGVGIAIPLDEAAPIDVAKRAGGAAGPALLYSVRLVGLTTSRTETARFRVQQTLLGFVEQFDPGISESFQGPYHRSTNYMELPSIEVEGQMTSSSDLLHVSANCTATDFKLSLTPNIADGIARLTDLYEHGKEHLSALERDYRAEWAKFEEPDQSSDSLAEKYDLPAEHDEPTPHKAHIQVSCRFDSGVVELHRTMDTAKVIKERRMSTHQKASRWAKEVHLDKFTLPTVSVYADYSGMRNTEEQQRTLLFNLAVHESHNVLHPTILPFLVDVVTRIERRAESRPVPEETPKPPTETAIPIPERALERIADAPTGQLRLRITLRIDRSELRLSCAPDSSAYVDFKWESGGFVASTILGRKDTTTLAGSVSGVTAYLSHEFADQGQGCIEAGAKDLVFNVTLCDATDSQQRGLSVVVDTQVGAKFRLDAFSAWLIFKAVWIDAAPKFESKKSAEAPTTLPVNPVGNTQLGVAVVLRFRSIDFDANVSVTQARLEMAPVIISTVSDGEMSKLDLSIGTTLVTAEGDISGNVCSESLEFTTVRRATRSRIHPNDAQLLQMKIEGANLSGNLFIAGTNIVRFQLDPSVVTLTDDWKELTTNPSGKVHLDFIVNAGKFSGVLRLPAIPRLLGNFYSIFDMMDVQSRIASQRSDTFKLRQKRVSDQTPTTTVALPKKLQAGATSTQDHVRTAQRMRFELAGLDVGIISDDYDDSFNVAFYRFFFGTVRAELFRQGSDEGLPLRELLLFIDFLKWQSADGNRVTRFETHEMNARELIDRAVDKGWNNVAILPKMNLKMDSTEISNPKTVEYDFDVAWGDTDADIKIMPNFLKSAFNSFRKLVRGIDQQQLDRAKRRGDERPKQQDERPTKQEEPAQDDELFRTKFHRRGEGPFNNPVPKLRAMGDVTGDAAMMVPQIKQALGELPAYSHRFVTLPLEEGMDLLLKLYKRQLPAVEDET</sequence>
<keyword evidence="5" id="KW-1185">Reference proteome</keyword>
<feature type="region of interest" description="Disordered" evidence="1">
    <location>
        <begin position="147"/>
        <end position="208"/>
    </location>
</feature>
<evidence type="ECO:0000256" key="2">
    <source>
        <dbReference type="SAM" id="Phobius"/>
    </source>
</evidence>
<dbReference type="GO" id="GO:0016020">
    <property type="term" value="C:membrane"/>
    <property type="evidence" value="ECO:0007669"/>
    <property type="project" value="InterPro"/>
</dbReference>
<evidence type="ECO:0000313" key="5">
    <source>
        <dbReference type="Proteomes" id="UP001222932"/>
    </source>
</evidence>
<evidence type="ECO:0000256" key="1">
    <source>
        <dbReference type="SAM" id="MobiDB-lite"/>
    </source>
</evidence>
<dbReference type="Proteomes" id="UP001222932">
    <property type="component" value="Unassembled WGS sequence"/>
</dbReference>
<keyword evidence="2" id="KW-1133">Transmembrane helix</keyword>